<evidence type="ECO:0000313" key="7">
    <source>
        <dbReference type="EMBL" id="MDL0088454.1"/>
    </source>
</evidence>
<dbReference type="GO" id="GO:0016874">
    <property type="term" value="F:ligase activity"/>
    <property type="evidence" value="ECO:0007669"/>
    <property type="project" value="UniProtKB-KW"/>
</dbReference>
<sequence length="271" mass="31298">MKIISRIAPTPSGFLHAGNAFNFILTYIFTRINDGILHLRIDDYDLLRYERKYAQNIFDVLDFLGLNYDFGARNLDEFESFFSSKFRTTNYQNAVLNLSNTYFCDCSKHTPNAYKNGIYSGICRDKNLAFKQNFTALKIKVDNEIKLGDFVLFRKDGFVAYNLASVVDDELLGVNFIIRGADLFDCSQAQKFLAKKLNYNFKDCEILHHELLTNNGVKLSKSQKAPPINFKESPQIYYKIVADFLGLKSHSLKELLSEAKEKQRQLKDKLR</sequence>
<keyword evidence="4 5" id="KW-0030">Aminoacyl-tRNA synthetase</keyword>
<dbReference type="InterPro" id="IPR000924">
    <property type="entry name" value="Glu/Gln-tRNA-synth"/>
</dbReference>
<feature type="domain" description="Glutamyl/glutaminyl-tRNA synthetase class Ib catalytic" evidence="6">
    <location>
        <begin position="135"/>
        <end position="223"/>
    </location>
</feature>
<comment type="similarity">
    <text evidence="5">Belongs to the class-I aminoacyl-tRNA synthetase family.</text>
</comment>
<keyword evidence="2 5" id="KW-0547">Nucleotide-binding</keyword>
<keyword evidence="8" id="KW-1185">Reference proteome</keyword>
<dbReference type="PROSITE" id="PS00178">
    <property type="entry name" value="AA_TRNA_LIGASE_I"/>
    <property type="match status" value="1"/>
</dbReference>
<dbReference type="Gene3D" id="3.90.800.10">
    <property type="entry name" value="Glutamyl-tRNA Synthetase, Domain 3"/>
    <property type="match status" value="1"/>
</dbReference>
<dbReference type="Pfam" id="PF00749">
    <property type="entry name" value="tRNA-synt_1c"/>
    <property type="match status" value="2"/>
</dbReference>
<dbReference type="Gene3D" id="3.40.50.620">
    <property type="entry name" value="HUPs"/>
    <property type="match status" value="1"/>
</dbReference>
<feature type="domain" description="Glutamyl/glutaminyl-tRNA synthetase class Ib catalytic" evidence="6">
    <location>
        <begin position="3"/>
        <end position="110"/>
    </location>
</feature>
<accession>A0ABT7HNG8</accession>
<evidence type="ECO:0000256" key="3">
    <source>
        <dbReference type="ARBA" id="ARBA00022840"/>
    </source>
</evidence>
<dbReference type="PANTHER" id="PTHR43311">
    <property type="entry name" value="GLUTAMATE--TRNA LIGASE"/>
    <property type="match status" value="1"/>
</dbReference>
<reference evidence="7" key="2">
    <citation type="journal article" date="2023" name="Microorganisms">
        <title>Isolation and Genomic Characteristics of Cat-Borne Campylobacter felis sp. nov. and Sheep-Borne Campylobacter ovis sp. nov.</title>
        <authorList>
            <person name="Wang H."/>
            <person name="Li Y."/>
            <person name="Gu Y."/>
            <person name="Zhou G."/>
            <person name="Chen X."/>
            <person name="Zhang X."/>
            <person name="Shao Z."/>
            <person name="Zhang J."/>
            <person name="Zhang M."/>
        </authorList>
    </citation>
    <scope>NUCLEOTIDE SEQUENCE</scope>
    <source>
        <strain evidence="7">PS10</strain>
    </source>
</reference>
<dbReference type="PRINTS" id="PR00987">
    <property type="entry name" value="TRNASYNTHGLU"/>
</dbReference>
<keyword evidence="3 5" id="KW-0067">ATP-binding</keyword>
<name>A0ABT7HNG8_9BACT</name>
<dbReference type="InterPro" id="IPR014729">
    <property type="entry name" value="Rossmann-like_a/b/a_fold"/>
</dbReference>
<dbReference type="InterPro" id="IPR001412">
    <property type="entry name" value="aa-tRNA-synth_I_CS"/>
</dbReference>
<keyword evidence="1 5" id="KW-0436">Ligase</keyword>
<evidence type="ECO:0000313" key="8">
    <source>
        <dbReference type="Proteomes" id="UP001173801"/>
    </source>
</evidence>
<organism evidence="7 8">
    <name type="scientific">Campylobacter gastrosuis</name>
    <dbReference type="NCBI Taxonomy" id="2974576"/>
    <lineage>
        <taxon>Bacteria</taxon>
        <taxon>Pseudomonadati</taxon>
        <taxon>Campylobacterota</taxon>
        <taxon>Epsilonproteobacteria</taxon>
        <taxon>Campylobacterales</taxon>
        <taxon>Campylobacteraceae</taxon>
        <taxon>Campylobacter</taxon>
    </lineage>
</organism>
<comment type="caution">
    <text evidence="7">The sequence shown here is derived from an EMBL/GenBank/DDBJ whole genome shotgun (WGS) entry which is preliminary data.</text>
</comment>
<dbReference type="InterPro" id="IPR020058">
    <property type="entry name" value="Glu/Gln-tRNA-synth_Ib_cat-dom"/>
</dbReference>
<protein>
    <submittedName>
        <fullName evidence="7">Glutamate--tRNA ligase family protein</fullName>
    </submittedName>
</protein>
<evidence type="ECO:0000256" key="4">
    <source>
        <dbReference type="ARBA" id="ARBA00023146"/>
    </source>
</evidence>
<dbReference type="RefSeq" id="WP_284937101.1">
    <property type="nucleotide sequence ID" value="NZ_JANURM010000002.1"/>
</dbReference>
<evidence type="ECO:0000256" key="1">
    <source>
        <dbReference type="ARBA" id="ARBA00022598"/>
    </source>
</evidence>
<proteinExistence type="inferred from homology"/>
<reference evidence="7" key="1">
    <citation type="submission" date="2022-08" db="EMBL/GenBank/DDBJ databases">
        <authorList>
            <person name="Wang H."/>
        </authorList>
    </citation>
    <scope>NUCLEOTIDE SEQUENCE</scope>
    <source>
        <strain evidence="7">PS10</strain>
    </source>
</reference>
<evidence type="ECO:0000259" key="6">
    <source>
        <dbReference type="Pfam" id="PF00749"/>
    </source>
</evidence>
<gene>
    <name evidence="7" type="ORF">NYG85_03560</name>
</gene>
<dbReference type="SUPFAM" id="SSF52374">
    <property type="entry name" value="Nucleotidylyl transferase"/>
    <property type="match status" value="1"/>
</dbReference>
<dbReference type="InterPro" id="IPR049940">
    <property type="entry name" value="GluQ/Sye"/>
</dbReference>
<dbReference type="EMBL" id="JANURM010000002">
    <property type="protein sequence ID" value="MDL0088454.1"/>
    <property type="molecule type" value="Genomic_DNA"/>
</dbReference>
<evidence type="ECO:0000256" key="5">
    <source>
        <dbReference type="RuleBase" id="RU363037"/>
    </source>
</evidence>
<keyword evidence="5" id="KW-0648">Protein biosynthesis</keyword>
<dbReference type="Proteomes" id="UP001173801">
    <property type="component" value="Unassembled WGS sequence"/>
</dbReference>
<dbReference type="PANTHER" id="PTHR43311:SF2">
    <property type="entry name" value="GLUTAMATE--TRNA LIGASE, MITOCHONDRIAL-RELATED"/>
    <property type="match status" value="1"/>
</dbReference>
<evidence type="ECO:0000256" key="2">
    <source>
        <dbReference type="ARBA" id="ARBA00022741"/>
    </source>
</evidence>